<dbReference type="Proteomes" id="UP000193689">
    <property type="component" value="Unassembled WGS sequence"/>
</dbReference>
<evidence type="ECO:0008006" key="8">
    <source>
        <dbReference type="Google" id="ProtNLM"/>
    </source>
</evidence>
<dbReference type="InterPro" id="IPR002220">
    <property type="entry name" value="DapA-like"/>
</dbReference>
<keyword evidence="1 3" id="KW-0456">Lyase</keyword>
<evidence type="ECO:0000256" key="4">
    <source>
        <dbReference type="PIRSR" id="PIRSR001365-1"/>
    </source>
</evidence>
<reference evidence="6 7" key="1">
    <citation type="submission" date="2016-07" db="EMBL/GenBank/DDBJ databases">
        <title>Pervasive Adenine N6-methylation of Active Genes in Fungi.</title>
        <authorList>
            <consortium name="DOE Joint Genome Institute"/>
            <person name="Mondo S.J."/>
            <person name="Dannebaum R.O."/>
            <person name="Kuo R.C."/>
            <person name="Labutti K."/>
            <person name="Haridas S."/>
            <person name="Kuo A."/>
            <person name="Salamov A."/>
            <person name="Ahrendt S.R."/>
            <person name="Lipzen A."/>
            <person name="Sullivan W."/>
            <person name="Andreopoulos W.B."/>
            <person name="Clum A."/>
            <person name="Lindquist E."/>
            <person name="Daum C."/>
            <person name="Ramamoorthy G.K."/>
            <person name="Gryganskyi A."/>
            <person name="Culley D."/>
            <person name="Magnuson J.K."/>
            <person name="James T.Y."/>
            <person name="O'Malley M.A."/>
            <person name="Stajich J.E."/>
            <person name="Spatafora J.W."/>
            <person name="Visel A."/>
            <person name="Grigoriev I.V."/>
        </authorList>
    </citation>
    <scope>NUCLEOTIDE SEQUENCE [LARGE SCALE GENOMIC DNA]</scope>
    <source>
        <strain evidence="6 7">CBS 129021</strain>
    </source>
</reference>
<dbReference type="Gene3D" id="3.20.20.70">
    <property type="entry name" value="Aldolase class I"/>
    <property type="match status" value="1"/>
</dbReference>
<dbReference type="InParanoid" id="A0A1Y2E1A9"/>
<keyword evidence="2" id="KW-0704">Schiff base</keyword>
<dbReference type="InterPro" id="IPR020624">
    <property type="entry name" value="Schiff_base-form_aldolases_CS"/>
</dbReference>
<evidence type="ECO:0000313" key="6">
    <source>
        <dbReference type="EMBL" id="ORY65124.1"/>
    </source>
</evidence>
<feature type="active site" description="Schiff-base intermediate with substrate" evidence="4">
    <location>
        <position position="216"/>
    </location>
</feature>
<comment type="similarity">
    <text evidence="3">Belongs to the DapA family.</text>
</comment>
<evidence type="ECO:0000256" key="5">
    <source>
        <dbReference type="PIRSR" id="PIRSR001365-2"/>
    </source>
</evidence>
<dbReference type="SMART" id="SM01130">
    <property type="entry name" value="DHDPS"/>
    <property type="match status" value="1"/>
</dbReference>
<dbReference type="AlphaFoldDB" id="A0A1Y2E1A9"/>
<evidence type="ECO:0000256" key="2">
    <source>
        <dbReference type="ARBA" id="ARBA00023270"/>
    </source>
</evidence>
<dbReference type="GeneID" id="63773464"/>
<dbReference type="OrthoDB" id="191315at2759"/>
<dbReference type="GO" id="GO:0019262">
    <property type="term" value="P:N-acetylneuraminate catabolic process"/>
    <property type="evidence" value="ECO:0007669"/>
    <property type="project" value="TreeGrafter"/>
</dbReference>
<dbReference type="CDD" id="cd00408">
    <property type="entry name" value="DHDPS-like"/>
    <property type="match status" value="1"/>
</dbReference>
<name>A0A1Y2E1A9_9PEZI</name>
<dbReference type="PROSITE" id="PS00665">
    <property type="entry name" value="DHDPS_1"/>
    <property type="match status" value="1"/>
</dbReference>
<accession>A0A1Y2E1A9</accession>
<organism evidence="6 7">
    <name type="scientific">Pseudomassariella vexata</name>
    <dbReference type="NCBI Taxonomy" id="1141098"/>
    <lineage>
        <taxon>Eukaryota</taxon>
        <taxon>Fungi</taxon>
        <taxon>Dikarya</taxon>
        <taxon>Ascomycota</taxon>
        <taxon>Pezizomycotina</taxon>
        <taxon>Sordariomycetes</taxon>
        <taxon>Xylariomycetidae</taxon>
        <taxon>Amphisphaeriales</taxon>
        <taxon>Pseudomassariaceae</taxon>
        <taxon>Pseudomassariella</taxon>
    </lineage>
</organism>
<dbReference type="EMBL" id="MCFJ01000006">
    <property type="protein sequence ID" value="ORY65124.1"/>
    <property type="molecule type" value="Genomic_DNA"/>
</dbReference>
<dbReference type="GO" id="GO:0005829">
    <property type="term" value="C:cytosol"/>
    <property type="evidence" value="ECO:0007669"/>
    <property type="project" value="TreeGrafter"/>
</dbReference>
<dbReference type="PANTHER" id="PTHR42849">
    <property type="entry name" value="N-ACETYLNEURAMINATE LYASE"/>
    <property type="match status" value="1"/>
</dbReference>
<feature type="active site" description="Proton donor/acceptor" evidence="4">
    <location>
        <position position="189"/>
    </location>
</feature>
<evidence type="ECO:0000256" key="3">
    <source>
        <dbReference type="PIRNR" id="PIRNR001365"/>
    </source>
</evidence>
<dbReference type="InterPro" id="IPR013785">
    <property type="entry name" value="Aldolase_TIM"/>
</dbReference>
<dbReference type="Pfam" id="PF00701">
    <property type="entry name" value="DHDPS"/>
    <property type="match status" value="1"/>
</dbReference>
<protein>
    <recommendedName>
        <fullName evidence="8">Dihydrodipicolinate synthase</fullName>
    </recommendedName>
</protein>
<dbReference type="GO" id="GO:0008747">
    <property type="term" value="F:N-acetylneuraminate lyase activity"/>
    <property type="evidence" value="ECO:0007669"/>
    <property type="project" value="TreeGrafter"/>
</dbReference>
<sequence>MGSSLSKYLDNPINQNLRQLHPKKDALNCFHYLNLGLGHSISTFSFYSYNMATQEQLKGILVALTTPYTADQKSIDLEALDTHIQRLIAAGVHGLVPGGSTGEFVALSTEERKILVEQCVKSAAGRVPVIAGTGDLSTARAVDLAKHAAEVGAKALMVVPPYYDAVSVPQLRELLREIHEASRLPIVYYNIPSASGLTLQPEQIVALSEVGVMYMKDTSGNAPVLTDLLFTSSYSDRVTTFNGWDTLTFYGLAAGAKGSVWGATNIIPELSMELWEAVAVQGDIKKGRELWTKIFPVCKFLESHNYASAIKTGMELRGWGTGGVRRPFTLLEGGLREELKLILENAGVKTV</sequence>
<feature type="binding site" evidence="5">
    <location>
        <position position="260"/>
    </location>
    <ligand>
        <name>pyruvate</name>
        <dbReference type="ChEBI" id="CHEBI:15361"/>
    </ligand>
</feature>
<dbReference type="PIRSF" id="PIRSF001365">
    <property type="entry name" value="DHDPS"/>
    <property type="match status" value="1"/>
</dbReference>
<dbReference type="PANTHER" id="PTHR42849:SF1">
    <property type="entry name" value="N-ACETYLNEURAMINATE LYASE"/>
    <property type="match status" value="1"/>
</dbReference>
<dbReference type="RefSeq" id="XP_040716276.1">
    <property type="nucleotide sequence ID" value="XM_040857252.1"/>
</dbReference>
<gene>
    <name evidence="6" type="ORF">BCR38DRAFT_368133</name>
</gene>
<keyword evidence="7" id="KW-1185">Reference proteome</keyword>
<dbReference type="STRING" id="1141098.A0A1Y2E1A9"/>
<dbReference type="SUPFAM" id="SSF51569">
    <property type="entry name" value="Aldolase"/>
    <property type="match status" value="1"/>
</dbReference>
<comment type="caution">
    <text evidence="6">The sequence shown here is derived from an EMBL/GenBank/DDBJ whole genome shotgun (WGS) entry which is preliminary data.</text>
</comment>
<feature type="binding site" evidence="5">
    <location>
        <position position="101"/>
    </location>
    <ligand>
        <name>pyruvate</name>
        <dbReference type="ChEBI" id="CHEBI:15361"/>
    </ligand>
</feature>
<evidence type="ECO:0000313" key="7">
    <source>
        <dbReference type="Proteomes" id="UP000193689"/>
    </source>
</evidence>
<evidence type="ECO:0000256" key="1">
    <source>
        <dbReference type="ARBA" id="ARBA00023239"/>
    </source>
</evidence>
<dbReference type="PRINTS" id="PR00146">
    <property type="entry name" value="DHPICSNTHASE"/>
</dbReference>
<proteinExistence type="inferred from homology"/>